<dbReference type="InterPro" id="IPR003441">
    <property type="entry name" value="NAC-dom"/>
</dbReference>
<comment type="caution">
    <text evidence="8">The sequence shown here is derived from an EMBL/GenBank/DDBJ whole genome shotgun (WGS) entry which is preliminary data.</text>
</comment>
<keyword evidence="4" id="KW-0804">Transcription</keyword>
<dbReference type="GO" id="GO:0006355">
    <property type="term" value="P:regulation of DNA-templated transcription"/>
    <property type="evidence" value="ECO:0007669"/>
    <property type="project" value="InterPro"/>
</dbReference>
<keyword evidence="5" id="KW-0539">Nucleus</keyword>
<reference evidence="9" key="1">
    <citation type="journal article" date="2023" name="Proc. Natl. Acad. Sci. U.S.A.">
        <title>Genomic and structural basis for evolution of tropane alkaloid biosynthesis.</title>
        <authorList>
            <person name="Wanga Y.-J."/>
            <person name="Taina T."/>
            <person name="Yua J.-Y."/>
            <person name="Lia J."/>
            <person name="Xua B."/>
            <person name="Chenc J."/>
            <person name="D'Auriad J.C."/>
            <person name="Huanga J.-P."/>
            <person name="Huanga S.-X."/>
        </authorList>
    </citation>
    <scope>NUCLEOTIDE SEQUENCE [LARGE SCALE GENOMIC DNA]</scope>
    <source>
        <strain evidence="9">cv. KIB-2019</strain>
    </source>
</reference>
<evidence type="ECO:0000259" key="7">
    <source>
        <dbReference type="PROSITE" id="PS51005"/>
    </source>
</evidence>
<dbReference type="PANTHER" id="PTHR31744">
    <property type="entry name" value="PROTEIN CUP-SHAPED COTYLEDON 2-RELATED"/>
    <property type="match status" value="1"/>
</dbReference>
<keyword evidence="6" id="KW-1133">Transmembrane helix</keyword>
<sequence length="664" mass="75883">MSPVSLPPGFRFHPTDEELVAYYLKRKINAKKIELEIIPEVDLYKCEPWDLPGKSLLPSKDLEWYFFSPRDRKYPNGSRTNRATKAGYWKATGKDRKVNSQMRAVGMKKTLVYYRGRAPHGARTDWVMHEYRLDERECEVANGLQDAYALCRVIKKSLNNGPKIEDHYGSAAISDRSSSIDVYSEGGRCDNDIESSHHHEYGIMPSSSATCSSSMAVHGSSMNNIVSAPSDDKWMQYLLNEAFSFNNSTQPIIPNYGTLPFPPSKVDITLECARLQHRFTLPPLEIQDFPQVGNVDLTKMSQSSFIHQTTNQIQLASQNLINHQDSWGGNNSSGPVDDFSFLIPPNNNHIHHDLGGSFNYLEQDENVMRSIDIGDFDHDQDLKSDRLVENLRWIGMSDRDLEKTFLEDYKTVPIENVSAVQREENELQGENSGHNNSFNNGFNETEANFSIGFDNNANDNLLDDGDTDGFSNSSSFEVYGKIEVNHGFFIATRQAAKTFYQQVTPSRTLKIHRNLVTVHDFPIYNIGISDSRSTIAKDKTFLDNFVTKVTRPWTTSMIILVGVIAILQTLWIYIGECLELEEKGFKSEDKKGVYEEYFLIERVEKKKAQDFKWDFYKQNKFSIGDEEEERKYCCNVGVEKKWPNYLTLVVALSSIWLHHIVPSF</sequence>
<dbReference type="SUPFAM" id="SSF101941">
    <property type="entry name" value="NAC domain"/>
    <property type="match status" value="1"/>
</dbReference>
<keyword evidence="6" id="KW-0812">Transmembrane</keyword>
<evidence type="ECO:0000256" key="1">
    <source>
        <dbReference type="ARBA" id="ARBA00004123"/>
    </source>
</evidence>
<dbReference type="GO" id="GO:0003677">
    <property type="term" value="F:DNA binding"/>
    <property type="evidence" value="ECO:0007669"/>
    <property type="project" value="UniProtKB-KW"/>
</dbReference>
<dbReference type="OrthoDB" id="1860415at2759"/>
<gene>
    <name evidence="8" type="ORF">K7X08_033501</name>
</gene>
<dbReference type="EMBL" id="JAJAGQ010000011">
    <property type="protein sequence ID" value="KAJ8549794.1"/>
    <property type="molecule type" value="Genomic_DNA"/>
</dbReference>
<feature type="domain" description="NAC" evidence="7">
    <location>
        <begin position="6"/>
        <end position="156"/>
    </location>
</feature>
<name>A0A9Q1RC30_9SOLA</name>
<evidence type="ECO:0000313" key="8">
    <source>
        <dbReference type="EMBL" id="KAJ8549794.1"/>
    </source>
</evidence>
<protein>
    <recommendedName>
        <fullName evidence="7">NAC domain-containing protein</fullName>
    </recommendedName>
</protein>
<dbReference type="FunFam" id="2.170.150.80:FF:000002">
    <property type="entry name" value="Nac domain-containing protein 86"/>
    <property type="match status" value="1"/>
</dbReference>
<evidence type="ECO:0000256" key="3">
    <source>
        <dbReference type="ARBA" id="ARBA00023125"/>
    </source>
</evidence>
<keyword evidence="6" id="KW-0472">Membrane</keyword>
<dbReference type="PANTHER" id="PTHR31744:SF210">
    <property type="entry name" value="NAC DOMAIN-CONTAINING PROTEIN 86-LIKE"/>
    <property type="match status" value="1"/>
</dbReference>
<dbReference type="InterPro" id="IPR036093">
    <property type="entry name" value="NAC_dom_sf"/>
</dbReference>
<evidence type="ECO:0000256" key="6">
    <source>
        <dbReference type="SAM" id="Phobius"/>
    </source>
</evidence>
<comment type="subcellular location">
    <subcellularLocation>
        <location evidence="1">Nucleus</location>
    </subcellularLocation>
</comment>
<evidence type="ECO:0000313" key="9">
    <source>
        <dbReference type="Proteomes" id="UP001152561"/>
    </source>
</evidence>
<proteinExistence type="predicted"/>
<evidence type="ECO:0000256" key="4">
    <source>
        <dbReference type="ARBA" id="ARBA00023163"/>
    </source>
</evidence>
<dbReference type="PROSITE" id="PS51005">
    <property type="entry name" value="NAC"/>
    <property type="match status" value="1"/>
</dbReference>
<evidence type="ECO:0000256" key="5">
    <source>
        <dbReference type="ARBA" id="ARBA00023242"/>
    </source>
</evidence>
<organism evidence="8 9">
    <name type="scientific">Anisodus acutangulus</name>
    <dbReference type="NCBI Taxonomy" id="402998"/>
    <lineage>
        <taxon>Eukaryota</taxon>
        <taxon>Viridiplantae</taxon>
        <taxon>Streptophyta</taxon>
        <taxon>Embryophyta</taxon>
        <taxon>Tracheophyta</taxon>
        <taxon>Spermatophyta</taxon>
        <taxon>Magnoliopsida</taxon>
        <taxon>eudicotyledons</taxon>
        <taxon>Gunneridae</taxon>
        <taxon>Pentapetalae</taxon>
        <taxon>asterids</taxon>
        <taxon>lamiids</taxon>
        <taxon>Solanales</taxon>
        <taxon>Solanaceae</taxon>
        <taxon>Solanoideae</taxon>
        <taxon>Hyoscyameae</taxon>
        <taxon>Anisodus</taxon>
    </lineage>
</organism>
<dbReference type="Gene3D" id="2.170.150.80">
    <property type="entry name" value="NAC domain"/>
    <property type="match status" value="1"/>
</dbReference>
<keyword evidence="9" id="KW-1185">Reference proteome</keyword>
<feature type="transmembrane region" description="Helical" evidence="6">
    <location>
        <begin position="553"/>
        <end position="574"/>
    </location>
</feature>
<dbReference type="Pfam" id="PF02365">
    <property type="entry name" value="NAM"/>
    <property type="match status" value="1"/>
</dbReference>
<keyword evidence="3" id="KW-0238">DNA-binding</keyword>
<accession>A0A9Q1RC30</accession>
<dbReference type="Proteomes" id="UP001152561">
    <property type="component" value="Unassembled WGS sequence"/>
</dbReference>
<dbReference type="AlphaFoldDB" id="A0A9Q1RC30"/>
<dbReference type="GO" id="GO:0005634">
    <property type="term" value="C:nucleus"/>
    <property type="evidence" value="ECO:0007669"/>
    <property type="project" value="UniProtKB-SubCell"/>
</dbReference>
<evidence type="ECO:0000256" key="2">
    <source>
        <dbReference type="ARBA" id="ARBA00023015"/>
    </source>
</evidence>
<keyword evidence="2" id="KW-0805">Transcription regulation</keyword>